<evidence type="ECO:0000313" key="2">
    <source>
        <dbReference type="Proteomes" id="UP001374584"/>
    </source>
</evidence>
<accession>A0AAN9RI75</accession>
<dbReference type="EMBL" id="JAYMYR010000002">
    <property type="protein sequence ID" value="KAK7377315.1"/>
    <property type="molecule type" value="Genomic_DNA"/>
</dbReference>
<proteinExistence type="predicted"/>
<reference evidence="1 2" key="1">
    <citation type="submission" date="2024-01" db="EMBL/GenBank/DDBJ databases">
        <title>The genomes of 5 underutilized Papilionoideae crops provide insights into root nodulation and disease resistanc.</title>
        <authorList>
            <person name="Jiang F."/>
        </authorList>
    </citation>
    <scope>NUCLEOTIDE SEQUENCE [LARGE SCALE GENOMIC DNA]</scope>
    <source>
        <strain evidence="1">JINMINGXINNONG_FW02</strain>
        <tissue evidence="1">Leaves</tissue>
    </source>
</reference>
<gene>
    <name evidence="1" type="ORF">VNO80_02738</name>
</gene>
<organism evidence="1 2">
    <name type="scientific">Phaseolus coccineus</name>
    <name type="common">Scarlet runner bean</name>
    <name type="synonym">Phaseolus multiflorus</name>
    <dbReference type="NCBI Taxonomy" id="3886"/>
    <lineage>
        <taxon>Eukaryota</taxon>
        <taxon>Viridiplantae</taxon>
        <taxon>Streptophyta</taxon>
        <taxon>Embryophyta</taxon>
        <taxon>Tracheophyta</taxon>
        <taxon>Spermatophyta</taxon>
        <taxon>Magnoliopsida</taxon>
        <taxon>eudicotyledons</taxon>
        <taxon>Gunneridae</taxon>
        <taxon>Pentapetalae</taxon>
        <taxon>rosids</taxon>
        <taxon>fabids</taxon>
        <taxon>Fabales</taxon>
        <taxon>Fabaceae</taxon>
        <taxon>Papilionoideae</taxon>
        <taxon>50 kb inversion clade</taxon>
        <taxon>NPAAA clade</taxon>
        <taxon>indigoferoid/millettioid clade</taxon>
        <taxon>Phaseoleae</taxon>
        <taxon>Phaseolus</taxon>
    </lineage>
</organism>
<sequence length="71" mass="8432">MEPYFCRDYQCSLKGERRERKRVPFHTGAETGIPICTKDRNNTWNSNTNPIPSYEVSLFCYQFSCLRIQFS</sequence>
<evidence type="ECO:0000313" key="1">
    <source>
        <dbReference type="EMBL" id="KAK7377315.1"/>
    </source>
</evidence>
<dbReference type="Proteomes" id="UP001374584">
    <property type="component" value="Unassembled WGS sequence"/>
</dbReference>
<keyword evidence="2" id="KW-1185">Reference proteome</keyword>
<comment type="caution">
    <text evidence="1">The sequence shown here is derived from an EMBL/GenBank/DDBJ whole genome shotgun (WGS) entry which is preliminary data.</text>
</comment>
<protein>
    <submittedName>
        <fullName evidence="1">Uncharacterized protein</fullName>
    </submittedName>
</protein>
<dbReference type="AlphaFoldDB" id="A0AAN9RI75"/>
<name>A0AAN9RI75_PHACN</name>